<dbReference type="PRINTS" id="PR00039">
    <property type="entry name" value="HTHLYSR"/>
</dbReference>
<dbReference type="EMBL" id="JAVDYC010000001">
    <property type="protein sequence ID" value="MDR7328130.1"/>
    <property type="molecule type" value="Genomic_DNA"/>
</dbReference>
<name>A0AAE4A006_9ACTN</name>
<evidence type="ECO:0000256" key="4">
    <source>
        <dbReference type="ARBA" id="ARBA00023163"/>
    </source>
</evidence>
<dbReference type="PANTHER" id="PTHR30346:SF0">
    <property type="entry name" value="HCA OPERON TRANSCRIPTIONAL ACTIVATOR HCAR"/>
    <property type="match status" value="1"/>
</dbReference>
<dbReference type="PANTHER" id="PTHR30346">
    <property type="entry name" value="TRANSCRIPTIONAL DUAL REGULATOR HCAR-RELATED"/>
    <property type="match status" value="1"/>
</dbReference>
<dbReference type="Gene3D" id="1.10.10.10">
    <property type="entry name" value="Winged helix-like DNA-binding domain superfamily/Winged helix DNA-binding domain"/>
    <property type="match status" value="1"/>
</dbReference>
<dbReference type="Gene3D" id="3.40.190.10">
    <property type="entry name" value="Periplasmic binding protein-like II"/>
    <property type="match status" value="2"/>
</dbReference>
<feature type="region of interest" description="Disordered" evidence="5">
    <location>
        <begin position="118"/>
        <end position="176"/>
    </location>
</feature>
<dbReference type="GO" id="GO:0003700">
    <property type="term" value="F:DNA-binding transcription factor activity"/>
    <property type="evidence" value="ECO:0007669"/>
    <property type="project" value="InterPro"/>
</dbReference>
<comment type="caution">
    <text evidence="7">The sequence shown here is derived from an EMBL/GenBank/DDBJ whole genome shotgun (WGS) entry which is preliminary data.</text>
</comment>
<evidence type="ECO:0000256" key="5">
    <source>
        <dbReference type="SAM" id="MobiDB-lite"/>
    </source>
</evidence>
<organism evidence="7 8">
    <name type="scientific">Catenuloplanes niger</name>
    <dbReference type="NCBI Taxonomy" id="587534"/>
    <lineage>
        <taxon>Bacteria</taxon>
        <taxon>Bacillati</taxon>
        <taxon>Actinomycetota</taxon>
        <taxon>Actinomycetes</taxon>
        <taxon>Micromonosporales</taxon>
        <taxon>Micromonosporaceae</taxon>
        <taxon>Catenuloplanes</taxon>
    </lineage>
</organism>
<keyword evidence="2" id="KW-0805">Transcription regulation</keyword>
<dbReference type="Gene3D" id="3.40.190.290">
    <property type="match status" value="1"/>
</dbReference>
<dbReference type="GO" id="GO:0003677">
    <property type="term" value="F:DNA binding"/>
    <property type="evidence" value="ECO:0007669"/>
    <property type="project" value="UniProtKB-KW"/>
</dbReference>
<evidence type="ECO:0000256" key="2">
    <source>
        <dbReference type="ARBA" id="ARBA00023015"/>
    </source>
</evidence>
<keyword evidence="8" id="KW-1185">Reference proteome</keyword>
<feature type="domain" description="HTH lysR-type" evidence="6">
    <location>
        <begin position="4"/>
        <end position="61"/>
    </location>
</feature>
<reference evidence="7 8" key="1">
    <citation type="submission" date="2023-07" db="EMBL/GenBank/DDBJ databases">
        <title>Sequencing the genomes of 1000 actinobacteria strains.</title>
        <authorList>
            <person name="Klenk H.-P."/>
        </authorList>
    </citation>
    <scope>NUCLEOTIDE SEQUENCE [LARGE SCALE GENOMIC DNA]</scope>
    <source>
        <strain evidence="7 8">DSM 44711</strain>
    </source>
</reference>
<dbReference type="Proteomes" id="UP001183629">
    <property type="component" value="Unassembled WGS sequence"/>
</dbReference>
<comment type="similarity">
    <text evidence="1">Belongs to the LysR transcriptional regulatory family.</text>
</comment>
<accession>A0AAE4A006</accession>
<evidence type="ECO:0000259" key="6">
    <source>
        <dbReference type="PROSITE" id="PS50931"/>
    </source>
</evidence>
<proteinExistence type="inferred from homology"/>
<evidence type="ECO:0000313" key="7">
    <source>
        <dbReference type="EMBL" id="MDR7328130.1"/>
    </source>
</evidence>
<dbReference type="PROSITE" id="PS50931">
    <property type="entry name" value="HTH_LYSR"/>
    <property type="match status" value="1"/>
</dbReference>
<dbReference type="Pfam" id="PF03466">
    <property type="entry name" value="LysR_substrate"/>
    <property type="match status" value="1"/>
</dbReference>
<evidence type="ECO:0000313" key="8">
    <source>
        <dbReference type="Proteomes" id="UP001183629"/>
    </source>
</evidence>
<dbReference type="InterPro" id="IPR036390">
    <property type="entry name" value="WH_DNA-bd_sf"/>
</dbReference>
<dbReference type="Pfam" id="PF00126">
    <property type="entry name" value="HTH_1"/>
    <property type="match status" value="1"/>
</dbReference>
<dbReference type="GO" id="GO:0032993">
    <property type="term" value="C:protein-DNA complex"/>
    <property type="evidence" value="ECO:0007669"/>
    <property type="project" value="TreeGrafter"/>
</dbReference>
<gene>
    <name evidence="7" type="ORF">J2S44_008380</name>
</gene>
<dbReference type="FunFam" id="1.10.10.10:FF:000001">
    <property type="entry name" value="LysR family transcriptional regulator"/>
    <property type="match status" value="1"/>
</dbReference>
<dbReference type="SUPFAM" id="SSF46785">
    <property type="entry name" value="Winged helix' DNA-binding domain"/>
    <property type="match status" value="1"/>
</dbReference>
<dbReference type="AlphaFoldDB" id="A0AAE4A006"/>
<dbReference type="InterPro" id="IPR036388">
    <property type="entry name" value="WH-like_DNA-bd_sf"/>
</dbReference>
<dbReference type="InterPro" id="IPR005119">
    <property type="entry name" value="LysR_subst-bd"/>
</dbReference>
<keyword evidence="3 7" id="KW-0238">DNA-binding</keyword>
<keyword evidence="4" id="KW-0804">Transcription</keyword>
<feature type="compositionally biased region" description="Pro residues" evidence="5">
    <location>
        <begin position="125"/>
        <end position="138"/>
    </location>
</feature>
<protein>
    <submittedName>
        <fullName evidence="7">DNA-binding transcriptional LysR family regulator</fullName>
    </submittedName>
</protein>
<evidence type="ECO:0000256" key="3">
    <source>
        <dbReference type="ARBA" id="ARBA00023125"/>
    </source>
</evidence>
<dbReference type="InterPro" id="IPR000847">
    <property type="entry name" value="LysR_HTH_N"/>
</dbReference>
<evidence type="ECO:0000256" key="1">
    <source>
        <dbReference type="ARBA" id="ARBA00009437"/>
    </source>
</evidence>
<sequence>MSGLETRQLRYFVAVAEERHFGRAAERLGMAQPPLSRAIRDLERQLGVPLLTRTTRRVTLTPAGETLLTDARVALDAVATAEHRARRAGRPGLRLALKADYDGGLLPTILDAYATNAARPSGTPAVPPRRPGHQPAPGPRTETPPSAAVEARPGAAVEAPPGARAETSPGAAVEAPPHAPVASLLGAPVASLLGGPVELLLGGPGEQERALRDGRADVALLPGPFDAAGLDSELLLTGPTVVALAAADPLAARTVIRLPDLTGRLLPYGSPAERGRVAPPPADRLRDLSQIFNLVEVGSAVWFLPEWVAGRFPRPGIAYRPVPDLDPVPLSVVWPATSRSPAVAAFVRAARDVAESHPVPAI</sequence>
<dbReference type="SUPFAM" id="SSF53850">
    <property type="entry name" value="Periplasmic binding protein-like II"/>
    <property type="match status" value="1"/>
</dbReference>